<dbReference type="EMBL" id="CM044707">
    <property type="protein sequence ID" value="KAI5652605.1"/>
    <property type="molecule type" value="Genomic_DNA"/>
</dbReference>
<protein>
    <submittedName>
        <fullName evidence="1">Uncharacterized protein</fullName>
    </submittedName>
</protein>
<gene>
    <name evidence="1" type="ORF">M9H77_29792</name>
</gene>
<dbReference type="Proteomes" id="UP001060085">
    <property type="component" value="Linkage Group LG07"/>
</dbReference>
<comment type="caution">
    <text evidence="1">The sequence shown here is derived from an EMBL/GenBank/DDBJ whole genome shotgun (WGS) entry which is preliminary data.</text>
</comment>
<accession>A0ACB9ZWG9</accession>
<organism evidence="1 2">
    <name type="scientific">Catharanthus roseus</name>
    <name type="common">Madagascar periwinkle</name>
    <name type="synonym">Vinca rosea</name>
    <dbReference type="NCBI Taxonomy" id="4058"/>
    <lineage>
        <taxon>Eukaryota</taxon>
        <taxon>Viridiplantae</taxon>
        <taxon>Streptophyta</taxon>
        <taxon>Embryophyta</taxon>
        <taxon>Tracheophyta</taxon>
        <taxon>Spermatophyta</taxon>
        <taxon>Magnoliopsida</taxon>
        <taxon>eudicotyledons</taxon>
        <taxon>Gunneridae</taxon>
        <taxon>Pentapetalae</taxon>
        <taxon>asterids</taxon>
        <taxon>lamiids</taxon>
        <taxon>Gentianales</taxon>
        <taxon>Apocynaceae</taxon>
        <taxon>Rauvolfioideae</taxon>
        <taxon>Vinceae</taxon>
        <taxon>Catharanthinae</taxon>
        <taxon>Catharanthus</taxon>
    </lineage>
</organism>
<sequence length="155" mass="16454">MSDPRQINTAVLDDDDDDYFHNYCRKDAYHLASSDSPHLILTQVQFKEDNYDEWVKAMRAGIGRRLAGSSLASHSWTTAAPSSSGSSSPMMLGWAAGTVTSSSSSNHLDWDAHSRAAHSPAQRSNRGGADTDGTDERLGMAASASASAPVGIPGL</sequence>
<reference evidence="2" key="1">
    <citation type="journal article" date="2023" name="Nat. Plants">
        <title>Single-cell RNA sequencing provides a high-resolution roadmap for understanding the multicellular compartmentation of specialized metabolism.</title>
        <authorList>
            <person name="Sun S."/>
            <person name="Shen X."/>
            <person name="Li Y."/>
            <person name="Li Y."/>
            <person name="Wang S."/>
            <person name="Li R."/>
            <person name="Zhang H."/>
            <person name="Shen G."/>
            <person name="Guo B."/>
            <person name="Wei J."/>
            <person name="Xu J."/>
            <person name="St-Pierre B."/>
            <person name="Chen S."/>
            <person name="Sun C."/>
        </authorList>
    </citation>
    <scope>NUCLEOTIDE SEQUENCE [LARGE SCALE GENOMIC DNA]</scope>
</reference>
<evidence type="ECO:0000313" key="2">
    <source>
        <dbReference type="Proteomes" id="UP001060085"/>
    </source>
</evidence>
<proteinExistence type="predicted"/>
<keyword evidence="2" id="KW-1185">Reference proteome</keyword>
<name>A0ACB9ZWG9_CATRO</name>
<evidence type="ECO:0000313" key="1">
    <source>
        <dbReference type="EMBL" id="KAI5652605.1"/>
    </source>
</evidence>